<comment type="caution">
    <text evidence="3">The sequence shown here is derived from an EMBL/GenBank/DDBJ whole genome shotgun (WGS) entry which is preliminary data.</text>
</comment>
<feature type="domain" description="Aminotransferase-like plant mobile" evidence="2">
    <location>
        <begin position="76"/>
        <end position="437"/>
    </location>
</feature>
<dbReference type="PANTHER" id="PTHR46033">
    <property type="entry name" value="PROTEIN MAIN-LIKE 2"/>
    <property type="match status" value="1"/>
</dbReference>
<feature type="region of interest" description="Disordered" evidence="1">
    <location>
        <begin position="564"/>
        <end position="587"/>
    </location>
</feature>
<feature type="region of interest" description="Disordered" evidence="1">
    <location>
        <begin position="603"/>
        <end position="668"/>
    </location>
</feature>
<evidence type="ECO:0000259" key="2">
    <source>
        <dbReference type="Pfam" id="PF10536"/>
    </source>
</evidence>
<accession>A0AAP0D058</accession>
<sequence length="668" mass="76064">MAGAQIYPGPRNDELLFLGTRHRAYHLYYSENFTDRPLKARRCDQSFWKFLIKKITQHRFPAKLMEYLKKAGFSGVLQCYYDKIDQHLVTSLVERWRPETHTFHFPFGEATVTLEDVQMLWGLPLGDEVISGTNYRWSQPEKQQICEHLLGLTLEDPEDLTKNTLKMSTLLKKIENSWPRNDAADEECLKMARCIILHLIGGTILPDHSSSTVYFYHLQHLENLDQCGQLSWGSAALANLYKELCKATDPAAKEISGPLMLLQLWAWERIPQIAPKVKDQYNFDGPFGGRWRGSLSWSGVANHSMEHYRSLFQCLNTDQFVWMPYVNAEGRINETYKKGSACWKCDTYLIFFETVEPHLPSRVMRQFGLFQTVPTNLLINPQQHKTLHKYSGKSGLKNWKDEHSHFILHWINRMGYNVTGSPCGGDYKASREYMSWFLDRTAFFVQNPGAQTGTSTRDGNIGGRLEMLGQAIGEMHRISSQDNPYNLDDQLGGVQQVAAQYLNLAGYGHHLDYPTSHLASQWNPYEFPTQPCYNVEQPATKQSEFWHRDHYFDYREPLAANEANLGGTSTMEGNLNDTQNAESSSSMLEQNIFSQTAGSAFTNWDSQASGSGGNLTPITYRGNEDSTPEDQPDGGAEQLGRGRRRRNPTRCPVSGGPLYDPQGRGHGH</sequence>
<dbReference type="AlphaFoldDB" id="A0AAP0D058"/>
<gene>
    <name evidence="3" type="ORF">SSX86_017775</name>
</gene>
<evidence type="ECO:0000313" key="3">
    <source>
        <dbReference type="EMBL" id="KAK9063903.1"/>
    </source>
</evidence>
<organism evidence="3 4">
    <name type="scientific">Deinandra increscens subsp. villosa</name>
    <dbReference type="NCBI Taxonomy" id="3103831"/>
    <lineage>
        <taxon>Eukaryota</taxon>
        <taxon>Viridiplantae</taxon>
        <taxon>Streptophyta</taxon>
        <taxon>Embryophyta</taxon>
        <taxon>Tracheophyta</taxon>
        <taxon>Spermatophyta</taxon>
        <taxon>Magnoliopsida</taxon>
        <taxon>eudicotyledons</taxon>
        <taxon>Gunneridae</taxon>
        <taxon>Pentapetalae</taxon>
        <taxon>asterids</taxon>
        <taxon>campanulids</taxon>
        <taxon>Asterales</taxon>
        <taxon>Asteraceae</taxon>
        <taxon>Asteroideae</taxon>
        <taxon>Heliantheae alliance</taxon>
        <taxon>Madieae</taxon>
        <taxon>Madiinae</taxon>
        <taxon>Deinandra</taxon>
    </lineage>
</organism>
<dbReference type="Pfam" id="PF10536">
    <property type="entry name" value="PMD"/>
    <property type="match status" value="1"/>
</dbReference>
<dbReference type="GO" id="GO:0010073">
    <property type="term" value="P:meristem maintenance"/>
    <property type="evidence" value="ECO:0007669"/>
    <property type="project" value="InterPro"/>
</dbReference>
<feature type="compositionally biased region" description="Polar residues" evidence="1">
    <location>
        <begin position="566"/>
        <end position="587"/>
    </location>
</feature>
<evidence type="ECO:0000313" key="4">
    <source>
        <dbReference type="Proteomes" id="UP001408789"/>
    </source>
</evidence>
<keyword evidence="4" id="KW-1185">Reference proteome</keyword>
<name>A0AAP0D058_9ASTR</name>
<proteinExistence type="predicted"/>
<dbReference type="InterPro" id="IPR044824">
    <property type="entry name" value="MAIN-like"/>
</dbReference>
<dbReference type="PANTHER" id="PTHR46033:SF8">
    <property type="entry name" value="PROTEIN MAINTENANCE OF MERISTEMS-LIKE"/>
    <property type="match status" value="1"/>
</dbReference>
<dbReference type="EMBL" id="JBCNJP010000018">
    <property type="protein sequence ID" value="KAK9063903.1"/>
    <property type="molecule type" value="Genomic_DNA"/>
</dbReference>
<feature type="compositionally biased region" description="Polar residues" evidence="1">
    <location>
        <begin position="603"/>
        <end position="617"/>
    </location>
</feature>
<evidence type="ECO:0000256" key="1">
    <source>
        <dbReference type="SAM" id="MobiDB-lite"/>
    </source>
</evidence>
<dbReference type="Proteomes" id="UP001408789">
    <property type="component" value="Unassembled WGS sequence"/>
</dbReference>
<protein>
    <recommendedName>
        <fullName evidence="2">Aminotransferase-like plant mobile domain-containing protein</fullName>
    </recommendedName>
</protein>
<dbReference type="InterPro" id="IPR019557">
    <property type="entry name" value="AminoTfrase-like_pln_mobile"/>
</dbReference>
<reference evidence="3 4" key="1">
    <citation type="submission" date="2024-04" db="EMBL/GenBank/DDBJ databases">
        <title>The reference genome of an endangered Asteraceae, Deinandra increscens subsp. villosa, native to the Central Coast of California.</title>
        <authorList>
            <person name="Guilliams M."/>
            <person name="Hasenstab-Lehman K."/>
            <person name="Meyer R."/>
            <person name="Mcevoy S."/>
        </authorList>
    </citation>
    <scope>NUCLEOTIDE SEQUENCE [LARGE SCALE GENOMIC DNA]</scope>
    <source>
        <tissue evidence="3">Leaf</tissue>
    </source>
</reference>